<accession>A0ACB8UMR9</accession>
<proteinExistence type="predicted"/>
<name>A0ACB8UMR9_9EURO</name>
<dbReference type="EMBL" id="JALBCA010000225">
    <property type="protein sequence ID" value="KAI2381232.1"/>
    <property type="molecule type" value="Genomic_DNA"/>
</dbReference>
<protein>
    <submittedName>
        <fullName evidence="1">Squalene synthetase-like protein</fullName>
    </submittedName>
</protein>
<gene>
    <name evidence="1" type="primary">SQS1</name>
    <name evidence="1" type="ORF">LOY88_006811</name>
</gene>
<evidence type="ECO:0000313" key="1">
    <source>
        <dbReference type="EMBL" id="KAI2381232.1"/>
    </source>
</evidence>
<comment type="caution">
    <text evidence="1">The sequence shown here is derived from an EMBL/GenBank/DDBJ whole genome shotgun (WGS) entry which is preliminary data.</text>
</comment>
<organism evidence="1">
    <name type="scientific">Ophidiomyces ophidiicola</name>
    <dbReference type="NCBI Taxonomy" id="1387563"/>
    <lineage>
        <taxon>Eukaryota</taxon>
        <taxon>Fungi</taxon>
        <taxon>Dikarya</taxon>
        <taxon>Ascomycota</taxon>
        <taxon>Pezizomycotina</taxon>
        <taxon>Eurotiomycetes</taxon>
        <taxon>Eurotiomycetidae</taxon>
        <taxon>Onygenales</taxon>
        <taxon>Onygenaceae</taxon>
        <taxon>Ophidiomyces</taxon>
    </lineage>
</organism>
<feature type="non-terminal residue" evidence="1">
    <location>
        <position position="570"/>
    </location>
</feature>
<reference evidence="1" key="1">
    <citation type="journal article" date="2022" name="bioRxiv">
        <title>Population genetic analysis of Ophidiomyces ophidiicola, the causative agent of snake fungal disease, indicates recent introductions to the USA.</title>
        <authorList>
            <person name="Ladner J.T."/>
            <person name="Palmer J.M."/>
            <person name="Ettinger C.L."/>
            <person name="Stajich J.E."/>
            <person name="Farrell T.M."/>
            <person name="Glorioso B.M."/>
            <person name="Lawson B."/>
            <person name="Price S.J."/>
            <person name="Stengle A.G."/>
            <person name="Grear D.A."/>
            <person name="Lorch J.M."/>
        </authorList>
    </citation>
    <scope>NUCLEOTIDE SEQUENCE</scope>
    <source>
        <strain evidence="1">NWHC 24266-5</strain>
    </source>
</reference>
<sequence length="570" mass="64173">MENLADTKVFSSLPHPPVPTIAKLEQNMESNKGEDHEMHSQPSMSQEALNTDQQALERSIMQSRFHKIQFISKGYMMPDFPQNLEEQNYLTPPAMKVQPTAAHFETTPPSCNRIHILAMEPAPTLHGNHENASPNSDEDRIVFRGRLNAEYEAQVLRSKHDINDFSYVRPELPNNYRAEISPLTNFETAGFCSPSAPRETNRDPPMTQPRLDYLSNKSVQIKEFRECEAAISNIAIADFTADLHQDLQVKTSLHSDTNDAYQDHNNIVTSAVSNHEAGEEASNPIVDTTAIDYSLGDEKLLVSDSESDGHDDNGKASWEHMYSVLSPDSESYEDFDILDFSRASLKNANRKQQRLPTLAMSDSDLERELRTSWQADRRKKVEAKKKREELRFQGLLGRNTSQAHKINHSNVSGLDTIKNEIRSFLLSQDQTLTLPPMEKKMRKQIHRLANHLSLKSQSRGRGRSRFPVLIKTSRTRTFDAKSVNDLNILYNSTSHMRPGSITSRRSSKREKTAPYIEGEVVGASAPKIGAGSKGWMMLEKMGWTNGSSLGALHNKGILQPVSHIVKTSKA</sequence>